<proteinExistence type="predicted"/>
<protein>
    <submittedName>
        <fullName evidence="1">Uncharacterized protein</fullName>
    </submittedName>
</protein>
<accession>A0ABT1AIV3</accession>
<keyword evidence="2" id="KW-1185">Reference proteome</keyword>
<evidence type="ECO:0000313" key="2">
    <source>
        <dbReference type="Proteomes" id="UP001162811"/>
    </source>
</evidence>
<dbReference type="RefSeq" id="WP_252679407.1">
    <property type="nucleotide sequence ID" value="NZ_JAMXHT010000003.1"/>
</dbReference>
<reference evidence="1" key="1">
    <citation type="submission" date="2022-06" db="EMBL/GenBank/DDBJ databases">
        <authorList>
            <person name="Lu C.-H."/>
        </authorList>
    </citation>
    <scope>NUCLEOTIDE SEQUENCE</scope>
    <source>
        <strain evidence="1">21MJYT02-11</strain>
    </source>
</reference>
<evidence type="ECO:0000313" key="1">
    <source>
        <dbReference type="EMBL" id="MCO5398333.1"/>
    </source>
</evidence>
<reference evidence="1" key="2">
    <citation type="journal article" date="2023" name="Front. Microbiol.">
        <title>Ralstonia chuxiongensis sp. nov., Ralstonia mojiangensis sp. nov., and Ralstonia soli sp. nov., isolated from tobacco fields, are three novel species in the family Burkholderiaceae.</title>
        <authorList>
            <person name="Lu C.H."/>
            <person name="Zhang Y.Y."/>
            <person name="Jiang N."/>
            <person name="Chen W."/>
            <person name="Shao X."/>
            <person name="Zhao Z.M."/>
            <person name="Lu W.L."/>
            <person name="Hu X."/>
            <person name="Xi Y.X."/>
            <person name="Zou S.Y."/>
            <person name="Wei Q.J."/>
            <person name="Lin Z.L."/>
            <person name="Gong L."/>
            <person name="Gai X.T."/>
            <person name="Zhang L.Q."/>
            <person name="Li J.Y."/>
            <person name="Jin Y."/>
            <person name="Xia Z.Y."/>
        </authorList>
    </citation>
    <scope>NUCLEOTIDE SEQUENCE</scope>
    <source>
        <strain evidence="1">21MJYT02-11</strain>
    </source>
</reference>
<sequence>MLEPLSSVLARQTPGTLERARSIIQPCDRERLIGMYRNAFATQQRTKAFLLAEALTIHRLPPCLRFAHPPPVRPLTVDQQLDLFAHDIQWLAGQHAAQRRAVTGKRYTRLFDEFICPDEFEWVREAEYWFNNGERDQWVIVRGLALSERQQWECKWLRSPVVSRKADALAERRDTVYKAIMLHLPKTSRTMDTDAAKAVLTRRFRVWLCGQMTRDGGRVSPAAAARLYAMWTGDAIDRGTAGKALDWLETNIPESRNRRHGGARSGEIAISNV</sequence>
<comment type="caution">
    <text evidence="1">The sequence shown here is derived from an EMBL/GenBank/DDBJ whole genome shotgun (WGS) entry which is preliminary data.</text>
</comment>
<gene>
    <name evidence="1" type="ORF">NG900_09010</name>
</gene>
<name>A0ABT1AIV3_9RALS</name>
<organism evidence="1 2">
    <name type="scientific">Ralstonia soli</name>
    <dbReference type="NCBI Taxonomy" id="2953896"/>
    <lineage>
        <taxon>Bacteria</taxon>
        <taxon>Pseudomonadati</taxon>
        <taxon>Pseudomonadota</taxon>
        <taxon>Betaproteobacteria</taxon>
        <taxon>Burkholderiales</taxon>
        <taxon>Burkholderiaceae</taxon>
        <taxon>Ralstonia</taxon>
    </lineage>
</organism>
<dbReference type="EMBL" id="JAMXHT010000003">
    <property type="protein sequence ID" value="MCO5398333.1"/>
    <property type="molecule type" value="Genomic_DNA"/>
</dbReference>
<dbReference type="Proteomes" id="UP001162811">
    <property type="component" value="Unassembled WGS sequence"/>
</dbReference>